<evidence type="ECO:0000256" key="4">
    <source>
        <dbReference type="ARBA" id="ARBA00022840"/>
    </source>
</evidence>
<evidence type="ECO:0000256" key="1">
    <source>
        <dbReference type="ARBA" id="ARBA00005417"/>
    </source>
</evidence>
<proteinExistence type="inferred from homology"/>
<dbReference type="EMBL" id="UINC01001316">
    <property type="protein sequence ID" value="SUZ77443.1"/>
    <property type="molecule type" value="Genomic_DNA"/>
</dbReference>
<dbReference type="InterPro" id="IPR027417">
    <property type="entry name" value="P-loop_NTPase"/>
</dbReference>
<keyword evidence="3" id="KW-0547">Nucleotide-binding</keyword>
<dbReference type="SMART" id="SM00382">
    <property type="entry name" value="AAA"/>
    <property type="match status" value="1"/>
</dbReference>
<dbReference type="PROSITE" id="PS50893">
    <property type="entry name" value="ABC_TRANSPORTER_2"/>
    <property type="match status" value="1"/>
</dbReference>
<keyword evidence="2" id="KW-0813">Transport</keyword>
<dbReference type="Gene3D" id="3.40.50.300">
    <property type="entry name" value="P-loop containing nucleotide triphosphate hydrolases"/>
    <property type="match status" value="1"/>
</dbReference>
<name>A0A381QII4_9ZZZZ</name>
<reference evidence="6" key="1">
    <citation type="submission" date="2018-05" db="EMBL/GenBank/DDBJ databases">
        <authorList>
            <person name="Lanie J.A."/>
            <person name="Ng W.-L."/>
            <person name="Kazmierczak K.M."/>
            <person name="Andrzejewski T.M."/>
            <person name="Davidsen T.M."/>
            <person name="Wayne K.J."/>
            <person name="Tettelin H."/>
            <person name="Glass J.I."/>
            <person name="Rusch D."/>
            <person name="Podicherti R."/>
            <person name="Tsui H.-C.T."/>
            <person name="Winkler M.E."/>
        </authorList>
    </citation>
    <scope>NUCLEOTIDE SEQUENCE</scope>
</reference>
<dbReference type="PANTHER" id="PTHR42711">
    <property type="entry name" value="ABC TRANSPORTER ATP-BINDING PROTEIN"/>
    <property type="match status" value="1"/>
</dbReference>
<dbReference type="InterPro" id="IPR050763">
    <property type="entry name" value="ABC_transporter_ATP-binding"/>
</dbReference>
<evidence type="ECO:0000256" key="3">
    <source>
        <dbReference type="ARBA" id="ARBA00022741"/>
    </source>
</evidence>
<accession>A0A381QII4</accession>
<dbReference type="CDD" id="cd03230">
    <property type="entry name" value="ABC_DR_subfamily_A"/>
    <property type="match status" value="1"/>
</dbReference>
<evidence type="ECO:0000256" key="2">
    <source>
        <dbReference type="ARBA" id="ARBA00022448"/>
    </source>
</evidence>
<protein>
    <recommendedName>
        <fullName evidence="5">ABC transporter domain-containing protein</fullName>
    </recommendedName>
</protein>
<sequence>MDSGLTSLIKVSGLHYRYASSPPVLIDIDLEVSAGEIVALLGPNGAGKSTLLRILLNELTPESGTIAGSLLSMKSSRVLMGYAGEETAHFNSLTGIQNAHFFARAAGVEKHEVSEMVSGLMNLVGLSNEADKVVSSYSFGAKRKLLLLEALVHQPKLLLLDEPTVGLDPVSRDALADILRKCSQEGSAIVMASHDLNFLEQLADRILVIDEGRVVSSGSQIELLSSLGTATRFQVSVDTASIELPQYFGEDVELVDDSGPLVFETTRGQAALPEIWAALISARVKILGVEVREPGLAELFRRVTGQELPG</sequence>
<dbReference type="SUPFAM" id="SSF52540">
    <property type="entry name" value="P-loop containing nucleoside triphosphate hydrolases"/>
    <property type="match status" value="1"/>
</dbReference>
<dbReference type="GO" id="GO:0005524">
    <property type="term" value="F:ATP binding"/>
    <property type="evidence" value="ECO:0007669"/>
    <property type="project" value="UniProtKB-KW"/>
</dbReference>
<evidence type="ECO:0000313" key="6">
    <source>
        <dbReference type="EMBL" id="SUZ77443.1"/>
    </source>
</evidence>
<feature type="domain" description="ABC transporter" evidence="5">
    <location>
        <begin position="9"/>
        <end position="236"/>
    </location>
</feature>
<evidence type="ECO:0000259" key="5">
    <source>
        <dbReference type="PROSITE" id="PS50893"/>
    </source>
</evidence>
<keyword evidence="4" id="KW-0067">ATP-binding</keyword>
<comment type="similarity">
    <text evidence="1">Belongs to the ABC transporter superfamily.</text>
</comment>
<dbReference type="PANTHER" id="PTHR42711:SF5">
    <property type="entry name" value="ABC TRANSPORTER ATP-BINDING PROTEIN NATA"/>
    <property type="match status" value="1"/>
</dbReference>
<dbReference type="InterPro" id="IPR003439">
    <property type="entry name" value="ABC_transporter-like_ATP-bd"/>
</dbReference>
<dbReference type="AlphaFoldDB" id="A0A381QII4"/>
<dbReference type="InterPro" id="IPR003593">
    <property type="entry name" value="AAA+_ATPase"/>
</dbReference>
<dbReference type="GO" id="GO:0016887">
    <property type="term" value="F:ATP hydrolysis activity"/>
    <property type="evidence" value="ECO:0007669"/>
    <property type="project" value="InterPro"/>
</dbReference>
<gene>
    <name evidence="6" type="ORF">METZ01_LOCUS30297</name>
</gene>
<organism evidence="6">
    <name type="scientific">marine metagenome</name>
    <dbReference type="NCBI Taxonomy" id="408172"/>
    <lineage>
        <taxon>unclassified sequences</taxon>
        <taxon>metagenomes</taxon>
        <taxon>ecological metagenomes</taxon>
    </lineage>
</organism>
<dbReference type="Pfam" id="PF00005">
    <property type="entry name" value="ABC_tran"/>
    <property type="match status" value="1"/>
</dbReference>